<gene>
    <name evidence="1" type="ORF">C2S_7012</name>
</gene>
<comment type="caution">
    <text evidence="1">The sequence shown here is derived from an EMBL/GenBank/DDBJ whole genome shotgun (WGS) entry which is preliminary data.</text>
</comment>
<dbReference type="EMBL" id="CABFJX010000212">
    <property type="protein sequence ID" value="VTT67562.1"/>
    <property type="molecule type" value="Genomic_DNA"/>
</dbReference>
<dbReference type="Proteomes" id="UP000760494">
    <property type="component" value="Unassembled WGS sequence"/>
</dbReference>
<evidence type="ECO:0000313" key="1">
    <source>
        <dbReference type="EMBL" id="VTT67562.1"/>
    </source>
</evidence>
<reference evidence="1" key="1">
    <citation type="submission" date="2019-05" db="EMBL/GenBank/DDBJ databases">
        <authorList>
            <person name="Piombo E."/>
        </authorList>
    </citation>
    <scope>NUCLEOTIDE SEQUENCE</scope>
    <source>
        <strain evidence="1">C2S</strain>
    </source>
</reference>
<name>A0A9Q9RKM7_FUSFU</name>
<sequence length="118" mass="13175">MKSSGVQIVGVYVGLMYMEVSLRDSSNEVPGPLEEPFFWQAREDMNEPETGLGARGKWGKDWGCRTEGSNPKYSMGTAWHCLEPRKWRAQAVRARGSISSAMPRGRAWYARGDDTGMA</sequence>
<evidence type="ECO:0000313" key="2">
    <source>
        <dbReference type="Proteomes" id="UP000760494"/>
    </source>
</evidence>
<proteinExistence type="predicted"/>
<protein>
    <submittedName>
        <fullName evidence="1">Uncharacterized protein</fullName>
    </submittedName>
</protein>
<organism evidence="1 2">
    <name type="scientific">Fusarium fujikuroi</name>
    <name type="common">Bakanae and foot rot disease fungus</name>
    <name type="synonym">Gibberella fujikuroi</name>
    <dbReference type="NCBI Taxonomy" id="5127"/>
    <lineage>
        <taxon>Eukaryota</taxon>
        <taxon>Fungi</taxon>
        <taxon>Dikarya</taxon>
        <taxon>Ascomycota</taxon>
        <taxon>Pezizomycotina</taxon>
        <taxon>Sordariomycetes</taxon>
        <taxon>Hypocreomycetidae</taxon>
        <taxon>Hypocreales</taxon>
        <taxon>Nectriaceae</taxon>
        <taxon>Fusarium</taxon>
        <taxon>Fusarium fujikuroi species complex</taxon>
    </lineage>
</organism>
<accession>A0A9Q9RKM7</accession>
<dbReference type="AlphaFoldDB" id="A0A9Q9RKM7"/>